<dbReference type="InterPro" id="IPR058922">
    <property type="entry name" value="WHD_DRP"/>
</dbReference>
<dbReference type="SUPFAM" id="SSF52058">
    <property type="entry name" value="L domain-like"/>
    <property type="match status" value="1"/>
</dbReference>
<dbReference type="Pfam" id="PF25019">
    <property type="entry name" value="LRR_R13L1-DRL21"/>
    <property type="match status" value="1"/>
</dbReference>
<dbReference type="InterPro" id="IPR041118">
    <property type="entry name" value="Rx_N"/>
</dbReference>
<dbReference type="InterPro" id="IPR002182">
    <property type="entry name" value="NB-ARC"/>
</dbReference>
<dbReference type="GO" id="GO:0051707">
    <property type="term" value="P:response to other organism"/>
    <property type="evidence" value="ECO:0007669"/>
    <property type="project" value="UniProtKB-ARBA"/>
</dbReference>
<feature type="domain" description="NB-ARC" evidence="6">
    <location>
        <begin position="199"/>
        <end position="380"/>
    </location>
</feature>
<dbReference type="GO" id="GO:0016787">
    <property type="term" value="F:hydrolase activity"/>
    <property type="evidence" value="ECO:0007669"/>
    <property type="project" value="UniProtKB-KW"/>
</dbReference>
<evidence type="ECO:0000256" key="1">
    <source>
        <dbReference type="ARBA" id="ARBA00022614"/>
    </source>
</evidence>
<feature type="domain" description="Disease resistance N-terminal" evidence="7">
    <location>
        <begin position="47"/>
        <end position="133"/>
    </location>
</feature>
<dbReference type="Gene3D" id="1.10.8.430">
    <property type="entry name" value="Helical domain of apoptotic protease-activating factors"/>
    <property type="match status" value="1"/>
</dbReference>
<dbReference type="EMBL" id="PSQE01000005">
    <property type="protein sequence ID" value="RHN56556.1"/>
    <property type="molecule type" value="Genomic_DNA"/>
</dbReference>
<evidence type="ECO:0000313" key="10">
    <source>
        <dbReference type="EMBL" id="RHN56556.1"/>
    </source>
</evidence>
<keyword evidence="2" id="KW-0677">Repeat</keyword>
<dbReference type="Gene3D" id="3.80.10.10">
    <property type="entry name" value="Ribonuclease Inhibitor"/>
    <property type="match status" value="3"/>
</dbReference>
<dbReference type="InterPro" id="IPR036388">
    <property type="entry name" value="WH-like_DNA-bd_sf"/>
</dbReference>
<feature type="domain" description="Disease resistance protein winged helix" evidence="8">
    <location>
        <begin position="462"/>
        <end position="533"/>
    </location>
</feature>
<evidence type="ECO:0000256" key="4">
    <source>
        <dbReference type="ARBA" id="ARBA00022821"/>
    </source>
</evidence>
<dbReference type="FunFam" id="1.10.10.10:FF:000322">
    <property type="entry name" value="Probable disease resistance protein At1g63360"/>
    <property type="match status" value="1"/>
</dbReference>
<reference evidence="10" key="1">
    <citation type="journal article" date="2018" name="Nat. Plants">
        <title>Whole-genome landscape of Medicago truncatula symbiotic genes.</title>
        <authorList>
            <person name="Pecrix Y."/>
            <person name="Gamas P."/>
            <person name="Carrere S."/>
        </authorList>
    </citation>
    <scope>NUCLEOTIDE SEQUENCE</scope>
    <source>
        <tissue evidence="10">Leaves</tissue>
    </source>
</reference>
<evidence type="ECO:0000256" key="5">
    <source>
        <dbReference type="ARBA" id="ARBA00022840"/>
    </source>
</evidence>
<dbReference type="Gene3D" id="3.40.50.300">
    <property type="entry name" value="P-loop containing nucleotide triphosphate hydrolases"/>
    <property type="match status" value="1"/>
</dbReference>
<dbReference type="InterPro" id="IPR038005">
    <property type="entry name" value="RX-like_CC"/>
</dbReference>
<sequence length="1054" mass="120157">MEPCKLHQLLNFVYTNYIFSHRSSFYYNTSHIFNSFFSEKKMAEALLGVVFENLLSLVQNEFATISGIKSKALKLSTTLDLIKAVLEDAEKKQITDRSIKVWLQQLKDAIYILDDILDECSIQSTRQKGISSFTLKNIMFRHKIGTRFKEITNRFDDIAESKNKFLLQECVAVRERSINVAEWRQTSSIIAEPKVYGREDDKEKIVEFLLTQAKGSDLLSIYPIVGLGGIGKTTLAQLVYNDHRVSDNFDTKIWVCVSEAFSVNKILCTIIESFSREKCDALDLDVIQRQVQELLEGKRYLLVLDDVWNRNQELEFGLSQEKWNKLKSVLSTGSKGSSILVSTRDKDVAEIMGTCQAHHLSGLSEYECWLLFKQYAFRHDREQQTELVTIGKEIVKKCGGLPLAAQALGGLMCSRSGEKEWLEIKDSRIWSLPNENSILPALRLSYFHLNPTLKQCFTFCAMFPKDIEIMKGDLIHLWIANGFISSRENLEVEDVGNMIWNELCQKSFFQEIKMVDDSGGISFKLHDLVHDLAQSIIGSECLILDNTNITDLSRSTHHIGLVSATPSLFDKGAFTKVESLRTLFQIGFYTTRFYDYFPTSIRVLRTNSSNLSSLSNLIHLRYLELFDFHDIKTLPDSIYSLRNLEILKLKHFSKLRCLPEHLTCLQNLRHLVIENCDALSRVFPNIGKLSSLRTLSKHIVRLEIGYSLAELHDLKLGGKLSITCLENVGSLSEAREANLIDKKELQEICFSWNNRRKTKTPATSTEEILEVLQPHSNLKILKIHGYDGLHLPCWIQIQSSLAVLRLSYCKNCVRLPSLAKLPSLKKLQLWYMDNVQYVDDEESSDGVEVRGFPSLEELLLGNLPNLERLLKVETGEIFPRLSKLAIVGCPKLGLPHLSSFKELIVDGCNNELLESISSFYGLTTLEINRGEDVTYFPKGMLKNLTCLRTLEISDFPKVKALPSEAFNLALEHLGIHHCCELDSLPEQLFEGLRSLRTMEIAFCERLRCLPEGIRHLTSLEVLTVYGCPAVAERCKEEIGEDWDMIEHIPKLSIN</sequence>
<dbReference type="InterPro" id="IPR032675">
    <property type="entry name" value="LRR_dom_sf"/>
</dbReference>
<evidence type="ECO:0000259" key="7">
    <source>
        <dbReference type="Pfam" id="PF18052"/>
    </source>
</evidence>
<keyword evidence="1" id="KW-0433">Leucine-rich repeat</keyword>
<keyword evidence="10" id="KW-0378">Hydrolase</keyword>
<dbReference type="Gramene" id="rna31972">
    <property type="protein sequence ID" value="RHN56556.1"/>
    <property type="gene ID" value="gene31972"/>
</dbReference>
<evidence type="ECO:0000259" key="8">
    <source>
        <dbReference type="Pfam" id="PF23559"/>
    </source>
</evidence>
<dbReference type="Gene3D" id="1.20.5.4130">
    <property type="match status" value="1"/>
</dbReference>
<dbReference type="InterPro" id="IPR027417">
    <property type="entry name" value="P-loop_NTPase"/>
</dbReference>
<name>A0A396HT68_MEDTR</name>
<dbReference type="SUPFAM" id="SSF52047">
    <property type="entry name" value="RNI-like"/>
    <property type="match status" value="1"/>
</dbReference>
<dbReference type="Pfam" id="PF23559">
    <property type="entry name" value="WHD_DRP"/>
    <property type="match status" value="1"/>
</dbReference>
<keyword evidence="5" id="KW-0067">ATP-binding</keyword>
<proteinExistence type="predicted"/>
<comment type="caution">
    <text evidence="10">The sequence shown here is derived from an EMBL/GenBank/DDBJ whole genome shotgun (WGS) entry which is preliminary data.</text>
</comment>
<dbReference type="PANTHER" id="PTHR36766:SF42">
    <property type="entry name" value="NB-ARC DOMAIN DISEASE RESISTANCE PROTEIN"/>
    <property type="match status" value="1"/>
</dbReference>
<dbReference type="SUPFAM" id="SSF52540">
    <property type="entry name" value="P-loop containing nucleoside triphosphate hydrolases"/>
    <property type="match status" value="1"/>
</dbReference>
<feature type="domain" description="R13L1/DRL21-like LRR repeat region" evidence="9">
    <location>
        <begin position="708"/>
        <end position="831"/>
    </location>
</feature>
<keyword evidence="3" id="KW-0547">Nucleotide-binding</keyword>
<dbReference type="PRINTS" id="PR00364">
    <property type="entry name" value="DISEASERSIST"/>
</dbReference>
<dbReference type="Pfam" id="PF18052">
    <property type="entry name" value="Rx_N"/>
    <property type="match status" value="1"/>
</dbReference>
<keyword evidence="4" id="KW-0611">Plant defense</keyword>
<dbReference type="GO" id="GO:0043531">
    <property type="term" value="F:ADP binding"/>
    <property type="evidence" value="ECO:0007669"/>
    <property type="project" value="InterPro"/>
</dbReference>
<dbReference type="CDD" id="cd14798">
    <property type="entry name" value="RX-CC_like"/>
    <property type="match status" value="1"/>
</dbReference>
<dbReference type="InterPro" id="IPR056789">
    <property type="entry name" value="LRR_R13L1-DRL21"/>
</dbReference>
<dbReference type="GO" id="GO:0006952">
    <property type="term" value="P:defense response"/>
    <property type="evidence" value="ECO:0007669"/>
    <property type="project" value="UniProtKB-KW"/>
</dbReference>
<dbReference type="FunFam" id="3.40.50.300:FF:001091">
    <property type="entry name" value="Probable disease resistance protein At1g61300"/>
    <property type="match status" value="1"/>
</dbReference>
<evidence type="ECO:0000256" key="2">
    <source>
        <dbReference type="ARBA" id="ARBA00022737"/>
    </source>
</evidence>
<evidence type="ECO:0000259" key="9">
    <source>
        <dbReference type="Pfam" id="PF25019"/>
    </source>
</evidence>
<protein>
    <submittedName>
        <fullName evidence="10">Putative P-loop containing nucleoside triphosphate hydrolase, leucine-rich repeat domain, L</fullName>
    </submittedName>
</protein>
<dbReference type="AlphaFoldDB" id="A0A396HT68"/>
<dbReference type="GO" id="GO:0005524">
    <property type="term" value="F:ATP binding"/>
    <property type="evidence" value="ECO:0007669"/>
    <property type="project" value="UniProtKB-KW"/>
</dbReference>
<dbReference type="InterPro" id="IPR042197">
    <property type="entry name" value="Apaf_helical"/>
</dbReference>
<evidence type="ECO:0000259" key="6">
    <source>
        <dbReference type="Pfam" id="PF00931"/>
    </source>
</evidence>
<dbReference type="Proteomes" id="UP000265566">
    <property type="component" value="Chromosome 5"/>
</dbReference>
<dbReference type="PANTHER" id="PTHR36766">
    <property type="entry name" value="PLANT BROAD-SPECTRUM MILDEW RESISTANCE PROTEIN RPW8"/>
    <property type="match status" value="1"/>
</dbReference>
<dbReference type="Pfam" id="PF00931">
    <property type="entry name" value="NB-ARC"/>
    <property type="match status" value="1"/>
</dbReference>
<accession>A0A396HT68</accession>
<dbReference type="Gene3D" id="1.10.10.10">
    <property type="entry name" value="Winged helix-like DNA-binding domain superfamily/Winged helix DNA-binding domain"/>
    <property type="match status" value="1"/>
</dbReference>
<evidence type="ECO:0000256" key="3">
    <source>
        <dbReference type="ARBA" id="ARBA00022741"/>
    </source>
</evidence>
<organism evidence="10">
    <name type="scientific">Medicago truncatula</name>
    <name type="common">Barrel medic</name>
    <name type="synonym">Medicago tribuloides</name>
    <dbReference type="NCBI Taxonomy" id="3880"/>
    <lineage>
        <taxon>Eukaryota</taxon>
        <taxon>Viridiplantae</taxon>
        <taxon>Streptophyta</taxon>
        <taxon>Embryophyta</taxon>
        <taxon>Tracheophyta</taxon>
        <taxon>Spermatophyta</taxon>
        <taxon>Magnoliopsida</taxon>
        <taxon>eudicotyledons</taxon>
        <taxon>Gunneridae</taxon>
        <taxon>Pentapetalae</taxon>
        <taxon>rosids</taxon>
        <taxon>fabids</taxon>
        <taxon>Fabales</taxon>
        <taxon>Fabaceae</taxon>
        <taxon>Papilionoideae</taxon>
        <taxon>50 kb inversion clade</taxon>
        <taxon>NPAAA clade</taxon>
        <taxon>Hologalegina</taxon>
        <taxon>IRL clade</taxon>
        <taxon>Trifolieae</taxon>
        <taxon>Medicago</taxon>
    </lineage>
</organism>
<gene>
    <name evidence="10" type="ORF">MtrunA17_Chr5g0430721</name>
</gene>